<sequence length="411" mass="43881">MGPYVCTANKGSLYQQFHVDVPGSGQLHEKVQVLEKIASDYEQHQRDLVSALSTIRATYSGNAASQMEGAFKPLIDALGQGQTIAKESASTLSTQAGHFGAAQAAIKDHVYVPDPPWYEPIDPFNTAHDDALEQNSDIDKANQAAYKQYAEATSKNYGSAPTFPSARSALVMFRCLAAAGCMPAEGRAARGLRWVVAEPRVPAAGTAATRVARSLAAPLTRAAAGTAAVRPSSARRPAAAAAVRGRRVMRRRRCRWLAGRCPGPVTPTVVRRSALAAVPSVVVSVQVRHLLAVVLDRAAWEATGRAAAESVAAPDMGLVARVVSPVAAPVLTAFVAEGSCPAWVPPRKASQPGRVASRRAGRVRPVDPAWVPWAVPVVAGKRTASTGRRRIWWTRCTPTRSWVICRGPRRR</sequence>
<dbReference type="Gene3D" id="1.20.1260.20">
    <property type="entry name" value="PPE superfamily"/>
    <property type="match status" value="1"/>
</dbReference>
<evidence type="ECO:0000313" key="2">
    <source>
        <dbReference type="Proteomes" id="UP000298860"/>
    </source>
</evidence>
<proteinExistence type="predicted"/>
<dbReference type="InterPro" id="IPR038332">
    <property type="entry name" value="PPE_sf"/>
</dbReference>
<dbReference type="AlphaFoldDB" id="A0A4D4J5F2"/>
<evidence type="ECO:0000313" key="1">
    <source>
        <dbReference type="EMBL" id="GDY29193.1"/>
    </source>
</evidence>
<name>A0A4D4J5F2_9PSEU</name>
<accession>A0A4D4J5F2</accession>
<comment type="caution">
    <text evidence="1">The sequence shown here is derived from an EMBL/GenBank/DDBJ whole genome shotgun (WGS) entry which is preliminary data.</text>
</comment>
<reference evidence="2" key="1">
    <citation type="submission" date="2019-04" db="EMBL/GenBank/DDBJ databases">
        <title>Draft genome sequence of Pseudonocardiaceae bacterium SL3-2-4.</title>
        <authorList>
            <person name="Ningsih F."/>
            <person name="Yokota A."/>
            <person name="Sakai Y."/>
            <person name="Nanatani K."/>
            <person name="Yabe S."/>
            <person name="Oetari A."/>
            <person name="Sjamsuridzal W."/>
        </authorList>
    </citation>
    <scope>NUCLEOTIDE SEQUENCE [LARGE SCALE GENOMIC DNA]</scope>
    <source>
        <strain evidence="2">SL3-2-4</strain>
    </source>
</reference>
<dbReference type="EMBL" id="BJFL01000003">
    <property type="protein sequence ID" value="GDY29193.1"/>
    <property type="molecule type" value="Genomic_DNA"/>
</dbReference>
<protein>
    <recommendedName>
        <fullName evidence="3">PPE family domain-containing protein</fullName>
    </recommendedName>
</protein>
<dbReference type="SUPFAM" id="SSF140459">
    <property type="entry name" value="PE/PPE dimer-like"/>
    <property type="match status" value="1"/>
</dbReference>
<keyword evidence="2" id="KW-1185">Reference proteome</keyword>
<evidence type="ECO:0008006" key="3">
    <source>
        <dbReference type="Google" id="ProtNLM"/>
    </source>
</evidence>
<gene>
    <name evidence="1" type="ORF">GTS_08260</name>
</gene>
<dbReference type="Proteomes" id="UP000298860">
    <property type="component" value="Unassembled WGS sequence"/>
</dbReference>
<organism evidence="1 2">
    <name type="scientific">Gandjariella thermophila</name>
    <dbReference type="NCBI Taxonomy" id="1931992"/>
    <lineage>
        <taxon>Bacteria</taxon>
        <taxon>Bacillati</taxon>
        <taxon>Actinomycetota</taxon>
        <taxon>Actinomycetes</taxon>
        <taxon>Pseudonocardiales</taxon>
        <taxon>Pseudonocardiaceae</taxon>
        <taxon>Gandjariella</taxon>
    </lineage>
</organism>